<sequence length="326" mass="37147">MNLEEKLYTSTEVADILGVSLRSVYRYMEEDKLKADVKTATGRHRFSKQNILDFLYPDGSSGKVSQTQQMQQPQQALQQEAQQHKTMAKIKVIPEEPEYPSEPIKQKVEEVPAEPEVEERPAAEQEAQKEEQESPVDWLAKFREAASKFKTAETEETPAQTAAPDVEPVPQVKAEPVSTTSSISDFSGEKFKDVEKTELYYYRSMLGGLKEIAQNIDKNARRAYVDYAFTMNAGMSLHKPIKPFSLLHFYVRPQDREFFERILNLMPADPREAQLCIITDRAGSALQTKKEMHGLFVVSEKQLKSDLMEYGENDLASELDSMVSNY</sequence>
<dbReference type="InterPro" id="IPR041657">
    <property type="entry name" value="HTH_17"/>
</dbReference>
<dbReference type="InterPro" id="IPR009061">
    <property type="entry name" value="DNA-bd_dom_put_sf"/>
</dbReference>
<evidence type="ECO:0000259" key="2">
    <source>
        <dbReference type="Pfam" id="PF12728"/>
    </source>
</evidence>
<feature type="region of interest" description="Disordered" evidence="1">
    <location>
        <begin position="149"/>
        <end position="184"/>
    </location>
</feature>
<proteinExistence type="predicted"/>
<evidence type="ECO:0000256" key="1">
    <source>
        <dbReference type="SAM" id="MobiDB-lite"/>
    </source>
</evidence>
<protein>
    <recommendedName>
        <fullName evidence="2">Helix-turn-helix domain-containing protein</fullName>
    </recommendedName>
</protein>
<dbReference type="EMBL" id="MEVD01000001">
    <property type="protein sequence ID" value="OGC54655.1"/>
    <property type="molecule type" value="Genomic_DNA"/>
</dbReference>
<evidence type="ECO:0000313" key="3">
    <source>
        <dbReference type="EMBL" id="OGC54655.1"/>
    </source>
</evidence>
<accession>A0A1F4VBT4</accession>
<dbReference type="STRING" id="1802620.A3D91_03525"/>
<gene>
    <name evidence="3" type="ORF">A3D91_03525</name>
</gene>
<evidence type="ECO:0000313" key="4">
    <source>
        <dbReference type="Proteomes" id="UP000178127"/>
    </source>
</evidence>
<dbReference type="Proteomes" id="UP000178127">
    <property type="component" value="Unassembled WGS sequence"/>
</dbReference>
<comment type="caution">
    <text evidence="3">The sequence shown here is derived from an EMBL/GenBank/DDBJ whole genome shotgun (WGS) entry which is preliminary data.</text>
</comment>
<organism evidence="3 4">
    <name type="scientific">candidate division WWE3 bacterium RIFCSPHIGHO2_02_FULL_38_14</name>
    <dbReference type="NCBI Taxonomy" id="1802620"/>
    <lineage>
        <taxon>Bacteria</taxon>
        <taxon>Katanobacteria</taxon>
    </lineage>
</organism>
<feature type="compositionally biased region" description="Basic and acidic residues" evidence="1">
    <location>
        <begin position="118"/>
        <end position="132"/>
    </location>
</feature>
<dbReference type="Pfam" id="PF12728">
    <property type="entry name" value="HTH_17"/>
    <property type="match status" value="1"/>
</dbReference>
<feature type="region of interest" description="Disordered" evidence="1">
    <location>
        <begin position="109"/>
        <end position="137"/>
    </location>
</feature>
<feature type="domain" description="Helix-turn-helix" evidence="2">
    <location>
        <begin position="7"/>
        <end position="55"/>
    </location>
</feature>
<dbReference type="SUPFAM" id="SSF46955">
    <property type="entry name" value="Putative DNA-binding domain"/>
    <property type="match status" value="1"/>
</dbReference>
<dbReference type="AlphaFoldDB" id="A0A1F4VBT4"/>
<reference evidence="3 4" key="1">
    <citation type="journal article" date="2016" name="Nat. Commun.">
        <title>Thousands of microbial genomes shed light on interconnected biogeochemical processes in an aquifer system.</title>
        <authorList>
            <person name="Anantharaman K."/>
            <person name="Brown C.T."/>
            <person name="Hug L.A."/>
            <person name="Sharon I."/>
            <person name="Castelle C.J."/>
            <person name="Probst A.J."/>
            <person name="Thomas B.C."/>
            <person name="Singh A."/>
            <person name="Wilkins M.J."/>
            <person name="Karaoz U."/>
            <person name="Brodie E.L."/>
            <person name="Williams K.H."/>
            <person name="Hubbard S.S."/>
            <person name="Banfield J.F."/>
        </authorList>
    </citation>
    <scope>NUCLEOTIDE SEQUENCE [LARGE SCALE GENOMIC DNA]</scope>
</reference>
<name>A0A1F4VBT4_UNCKA</name>